<dbReference type="InterPro" id="IPR012336">
    <property type="entry name" value="Thioredoxin-like_fold"/>
</dbReference>
<protein>
    <submittedName>
        <fullName evidence="7">Disulfide bond formation protein D</fullName>
    </submittedName>
</protein>
<dbReference type="PANTHER" id="PTHR13887:SF14">
    <property type="entry name" value="DISULFIDE BOND FORMATION PROTEIN D"/>
    <property type="match status" value="1"/>
</dbReference>
<gene>
    <name evidence="7" type="primary">bdbD</name>
    <name evidence="7" type="ORF">BACCIP111883_04510</name>
</gene>
<dbReference type="PANTHER" id="PTHR13887">
    <property type="entry name" value="GLUTATHIONE S-TRANSFERASE KAPPA"/>
    <property type="match status" value="1"/>
</dbReference>
<organism evidence="7 8">
    <name type="scientific">Sutcliffiella rhizosphaerae</name>
    <dbReference type="NCBI Taxonomy" id="2880967"/>
    <lineage>
        <taxon>Bacteria</taxon>
        <taxon>Bacillati</taxon>
        <taxon>Bacillota</taxon>
        <taxon>Bacilli</taxon>
        <taxon>Bacillales</taxon>
        <taxon>Bacillaceae</taxon>
        <taxon>Sutcliffiella</taxon>
    </lineage>
</organism>
<dbReference type="SUPFAM" id="SSF52833">
    <property type="entry name" value="Thioredoxin-like"/>
    <property type="match status" value="1"/>
</dbReference>
<dbReference type="Pfam" id="PF13462">
    <property type="entry name" value="Thioredoxin_4"/>
    <property type="match status" value="1"/>
</dbReference>
<keyword evidence="3" id="KW-0560">Oxidoreductase</keyword>
<reference evidence="7 8" key="1">
    <citation type="submission" date="2021-10" db="EMBL/GenBank/DDBJ databases">
        <authorList>
            <person name="Criscuolo A."/>
        </authorList>
    </citation>
    <scope>NUCLEOTIDE SEQUENCE [LARGE SCALE GENOMIC DNA]</scope>
    <source>
        <strain evidence="8">CIP 111883</strain>
    </source>
</reference>
<evidence type="ECO:0000256" key="4">
    <source>
        <dbReference type="ARBA" id="ARBA00023157"/>
    </source>
</evidence>
<evidence type="ECO:0000256" key="3">
    <source>
        <dbReference type="ARBA" id="ARBA00023002"/>
    </source>
</evidence>
<name>A0ABM8YUM1_9BACI</name>
<proteinExistence type="inferred from homology"/>
<dbReference type="EMBL" id="CAKJTJ010000063">
    <property type="protein sequence ID" value="CAG9623678.1"/>
    <property type="molecule type" value="Genomic_DNA"/>
</dbReference>
<evidence type="ECO:0000313" key="8">
    <source>
        <dbReference type="Proteomes" id="UP000789833"/>
    </source>
</evidence>
<dbReference type="PROSITE" id="PS51352">
    <property type="entry name" value="THIOREDOXIN_2"/>
    <property type="match status" value="1"/>
</dbReference>
<evidence type="ECO:0000313" key="7">
    <source>
        <dbReference type="EMBL" id="CAG9623678.1"/>
    </source>
</evidence>
<evidence type="ECO:0000256" key="5">
    <source>
        <dbReference type="ARBA" id="ARBA00023284"/>
    </source>
</evidence>
<dbReference type="InterPro" id="IPR013766">
    <property type="entry name" value="Thioredoxin_domain"/>
</dbReference>
<sequence length="224" mass="24860">MANKNNPAKILVIVTLIVAALIIAIVVLTQTNAKDETSFENIPNTEGQPVLGQEDAPVTIVEFGDFKCPACKAWGENLYPQLVNDYVDTGKVKFVYINVLFHGQESALGAAAAEAVWKQSPEAYWDFHKTLFDEQPTANHDALWITPEKLVEVASNTEGVDIEQFRADINSQEIIDAVLLDSELTEEFKIAQTPTIMVNDKALADPFDYEKMKELIESELEGTE</sequence>
<evidence type="ECO:0000256" key="2">
    <source>
        <dbReference type="ARBA" id="ARBA00022729"/>
    </source>
</evidence>
<evidence type="ECO:0000259" key="6">
    <source>
        <dbReference type="PROSITE" id="PS51352"/>
    </source>
</evidence>
<evidence type="ECO:0000256" key="1">
    <source>
        <dbReference type="ARBA" id="ARBA00005791"/>
    </source>
</evidence>
<dbReference type="Proteomes" id="UP000789833">
    <property type="component" value="Unassembled WGS sequence"/>
</dbReference>
<dbReference type="RefSeq" id="WP_230505336.1">
    <property type="nucleotide sequence ID" value="NZ_CAKJTJ010000063.1"/>
</dbReference>
<keyword evidence="8" id="KW-1185">Reference proteome</keyword>
<comment type="caution">
    <text evidence="7">The sequence shown here is derived from an EMBL/GenBank/DDBJ whole genome shotgun (WGS) entry which is preliminary data.</text>
</comment>
<dbReference type="InterPro" id="IPR036249">
    <property type="entry name" value="Thioredoxin-like_sf"/>
</dbReference>
<keyword evidence="2" id="KW-0732">Signal</keyword>
<comment type="similarity">
    <text evidence="1">Belongs to the thioredoxin family. DsbA subfamily.</text>
</comment>
<dbReference type="Gene3D" id="3.40.30.10">
    <property type="entry name" value="Glutaredoxin"/>
    <property type="match status" value="1"/>
</dbReference>
<keyword evidence="4" id="KW-1015">Disulfide bond</keyword>
<accession>A0ABM8YUM1</accession>
<keyword evidence="5" id="KW-0676">Redox-active center</keyword>
<feature type="domain" description="Thioredoxin" evidence="6">
    <location>
        <begin position="30"/>
        <end position="221"/>
    </location>
</feature>